<dbReference type="Pfam" id="PF13239">
    <property type="entry name" value="2TM"/>
    <property type="match status" value="1"/>
</dbReference>
<name>A0A931J523_9BURK</name>
<feature type="transmembrane region" description="Helical" evidence="1">
    <location>
        <begin position="22"/>
        <end position="41"/>
    </location>
</feature>
<feature type="domain" description="2TM" evidence="2">
    <location>
        <begin position="14"/>
        <end position="84"/>
    </location>
</feature>
<keyword evidence="1" id="KW-0472">Membrane</keyword>
<keyword evidence="1" id="KW-1133">Transmembrane helix</keyword>
<evidence type="ECO:0000313" key="3">
    <source>
        <dbReference type="EMBL" id="MBH9577002.1"/>
    </source>
</evidence>
<gene>
    <name evidence="3" type="ORF">I7X39_08800</name>
</gene>
<evidence type="ECO:0000259" key="2">
    <source>
        <dbReference type="Pfam" id="PF13239"/>
    </source>
</evidence>
<sequence length="96" mass="11038">MHPELNTDDLHRLAKKRVEQKMGFLTHLLVFVLVNSGLYLLNLLRGGADWQIFPLWGWGLGLTIHGIVTLLSLQGQDLRERLLQAELRTLRERAGR</sequence>
<evidence type="ECO:0000256" key="1">
    <source>
        <dbReference type="SAM" id="Phobius"/>
    </source>
</evidence>
<feature type="transmembrane region" description="Helical" evidence="1">
    <location>
        <begin position="53"/>
        <end position="73"/>
    </location>
</feature>
<accession>A0A931J523</accession>
<dbReference type="InterPro" id="IPR025698">
    <property type="entry name" value="2TM_dom"/>
</dbReference>
<keyword evidence="4" id="KW-1185">Reference proteome</keyword>
<evidence type="ECO:0000313" key="4">
    <source>
        <dbReference type="Proteomes" id="UP000613266"/>
    </source>
</evidence>
<comment type="caution">
    <text evidence="3">The sequence shown here is derived from an EMBL/GenBank/DDBJ whole genome shotgun (WGS) entry which is preliminary data.</text>
</comment>
<reference evidence="3" key="1">
    <citation type="submission" date="2020-12" db="EMBL/GenBank/DDBJ databases">
        <title>The genome sequence of Inhella sp. 1Y17.</title>
        <authorList>
            <person name="Liu Y."/>
        </authorList>
    </citation>
    <scope>NUCLEOTIDE SEQUENCE</scope>
    <source>
        <strain evidence="3">1Y17</strain>
    </source>
</reference>
<dbReference type="AlphaFoldDB" id="A0A931J523"/>
<organism evidence="3 4">
    <name type="scientific">Inhella proteolytica</name>
    <dbReference type="NCBI Taxonomy" id="2795029"/>
    <lineage>
        <taxon>Bacteria</taxon>
        <taxon>Pseudomonadati</taxon>
        <taxon>Pseudomonadota</taxon>
        <taxon>Betaproteobacteria</taxon>
        <taxon>Burkholderiales</taxon>
        <taxon>Sphaerotilaceae</taxon>
        <taxon>Inhella</taxon>
    </lineage>
</organism>
<dbReference type="RefSeq" id="WP_198110723.1">
    <property type="nucleotide sequence ID" value="NZ_JAEDAK010000005.1"/>
</dbReference>
<dbReference type="Proteomes" id="UP000613266">
    <property type="component" value="Unassembled WGS sequence"/>
</dbReference>
<keyword evidence="1" id="KW-0812">Transmembrane</keyword>
<protein>
    <submittedName>
        <fullName evidence="3">2TM domain-containing protein</fullName>
    </submittedName>
</protein>
<proteinExistence type="predicted"/>
<dbReference type="EMBL" id="JAEDAK010000005">
    <property type="protein sequence ID" value="MBH9577002.1"/>
    <property type="molecule type" value="Genomic_DNA"/>
</dbReference>